<dbReference type="SUPFAM" id="SSF53756">
    <property type="entry name" value="UDP-Glycosyltransferase/glycogen phosphorylase"/>
    <property type="match status" value="1"/>
</dbReference>
<dbReference type="RefSeq" id="WP_313832331.1">
    <property type="nucleotide sequence ID" value="NZ_JAQOUE010000001.1"/>
</dbReference>
<feature type="domain" description="Glycosyltransferase subfamily 4-like N-terminal" evidence="2">
    <location>
        <begin position="76"/>
        <end position="183"/>
    </location>
</feature>
<dbReference type="InterPro" id="IPR001296">
    <property type="entry name" value="Glyco_trans_1"/>
</dbReference>
<dbReference type="CDD" id="cd03801">
    <property type="entry name" value="GT4_PimA-like"/>
    <property type="match status" value="1"/>
</dbReference>
<dbReference type="Pfam" id="PF13439">
    <property type="entry name" value="Glyco_transf_4"/>
    <property type="match status" value="1"/>
</dbReference>
<protein>
    <submittedName>
        <fullName evidence="3">Glycosyltransferase family 4 protein</fullName>
    </submittedName>
</protein>
<dbReference type="Pfam" id="PF00534">
    <property type="entry name" value="Glycos_transf_1"/>
    <property type="match status" value="1"/>
</dbReference>
<comment type="caution">
    <text evidence="3">The sequence shown here is derived from an EMBL/GenBank/DDBJ whole genome shotgun (WGS) entry which is preliminary data.</text>
</comment>
<sequence length="390" mass="43090">MNTKHFIPTLVLTQNFLPAKGGTITWMLNTYGRYQSGEVVVVTEECEQGAKVDKTLSFPVERISMNFADWDPTNVRALRGYVHAVINVCKISRQYGIKQIHVARVLPEGLVALFVRWVTRVPYLLYAHGEEIQTHLTSKKFSWLMPKIYNGAAAVIANSTNTKHILENIGTHAHNIHIINPGVSGELFNNSNTSGEAIRERHKLRQDPVLLTVGRLNCRKGQDMVIKALPKILDEFPTVKYLIVGIGGDGAYLQNLVYEYGVVDHVVFAGEVPDDELSGYYAAGDIFVMPNRQIGEDIEGFGIVFLEASAMGKPVIGGTSGGTEDAIVEGVTGFRVDGTQIEAICDAVRTLLSDPTRAKALGDNGRQRVLTEFTWEQIFQKTRSVVDRCG</sequence>
<feature type="domain" description="Glycosyl transferase family 1" evidence="1">
    <location>
        <begin position="197"/>
        <end position="368"/>
    </location>
</feature>
<accession>A0ABU3K6E7</accession>
<evidence type="ECO:0000259" key="1">
    <source>
        <dbReference type="Pfam" id="PF00534"/>
    </source>
</evidence>
<gene>
    <name evidence="3" type="ORF">PPG34_06425</name>
</gene>
<dbReference type="InterPro" id="IPR050194">
    <property type="entry name" value="Glycosyltransferase_grp1"/>
</dbReference>
<dbReference type="InterPro" id="IPR028098">
    <property type="entry name" value="Glyco_trans_4-like_N"/>
</dbReference>
<organism evidence="3 4">
    <name type="scientific">Candidatus Nitronereus thalassa</name>
    <dbReference type="NCBI Taxonomy" id="3020898"/>
    <lineage>
        <taxon>Bacteria</taxon>
        <taxon>Pseudomonadati</taxon>
        <taxon>Nitrospirota</taxon>
        <taxon>Nitrospiria</taxon>
        <taxon>Nitrospirales</taxon>
        <taxon>Nitrospiraceae</taxon>
        <taxon>Candidatus Nitronereus</taxon>
    </lineage>
</organism>
<dbReference type="Gene3D" id="3.40.50.2000">
    <property type="entry name" value="Glycogen Phosphorylase B"/>
    <property type="match status" value="2"/>
</dbReference>
<evidence type="ECO:0000313" key="3">
    <source>
        <dbReference type="EMBL" id="MDT7041982.1"/>
    </source>
</evidence>
<dbReference type="PANTHER" id="PTHR45947:SF3">
    <property type="entry name" value="SULFOQUINOVOSYL TRANSFERASE SQD2"/>
    <property type="match status" value="1"/>
</dbReference>
<dbReference type="EMBL" id="JAQOUE010000001">
    <property type="protein sequence ID" value="MDT7041982.1"/>
    <property type="molecule type" value="Genomic_DNA"/>
</dbReference>
<dbReference type="PANTHER" id="PTHR45947">
    <property type="entry name" value="SULFOQUINOVOSYL TRANSFERASE SQD2"/>
    <property type="match status" value="1"/>
</dbReference>
<evidence type="ECO:0000259" key="2">
    <source>
        <dbReference type="Pfam" id="PF13439"/>
    </source>
</evidence>
<evidence type="ECO:0000313" key="4">
    <source>
        <dbReference type="Proteomes" id="UP001250932"/>
    </source>
</evidence>
<reference evidence="3 4" key="1">
    <citation type="journal article" date="2023" name="ISME J.">
        <title>Cultivation and genomic characterization of novel and ubiquitous marine nitrite-oxidizing bacteria from the Nitrospirales.</title>
        <authorList>
            <person name="Mueller A.J."/>
            <person name="Daebeler A."/>
            <person name="Herbold C.W."/>
            <person name="Kirkegaard R.H."/>
            <person name="Daims H."/>
        </authorList>
    </citation>
    <scope>NUCLEOTIDE SEQUENCE [LARGE SCALE GENOMIC DNA]</scope>
    <source>
        <strain evidence="3 4">EB</strain>
    </source>
</reference>
<name>A0ABU3K6E7_9BACT</name>
<dbReference type="Proteomes" id="UP001250932">
    <property type="component" value="Unassembled WGS sequence"/>
</dbReference>
<keyword evidence="4" id="KW-1185">Reference proteome</keyword>
<proteinExistence type="predicted"/>